<organism evidence="2 3">
    <name type="scientific">Paraburkholderia phenoliruptrix</name>
    <dbReference type="NCBI Taxonomy" id="252970"/>
    <lineage>
        <taxon>Bacteria</taxon>
        <taxon>Pseudomonadati</taxon>
        <taxon>Pseudomonadota</taxon>
        <taxon>Betaproteobacteria</taxon>
        <taxon>Burkholderiales</taxon>
        <taxon>Burkholderiaceae</taxon>
        <taxon>Paraburkholderia</taxon>
    </lineage>
</organism>
<dbReference type="EMBL" id="CADILN010000001">
    <property type="protein sequence ID" value="CAB4046718.1"/>
    <property type="molecule type" value="Genomic_DNA"/>
</dbReference>
<reference evidence="2 3" key="1">
    <citation type="submission" date="2020-04" db="EMBL/GenBank/DDBJ databases">
        <authorList>
            <person name="De Canck E."/>
        </authorList>
    </citation>
    <scope>NUCLEOTIDE SEQUENCE [LARGE SCALE GENOMIC DNA]</scope>
    <source>
        <strain evidence="2 3">LMG 9964</strain>
    </source>
</reference>
<sequence length="478" mass="53733">MSFRWTAPGGGEWTAGKPPPAWIYVVLLILLVCAFLVGTLVTWPHGKSIASQDFVLTALIDPFVLWMTFCFVLYVSMYDSIAFEVAVKNSARWHLITGWQRQLRAGMAVLDSVMLVPEPDLAERMLGLEGTPPENPGKVMRLDSVEGDDAMSRERALLEKLLTPLAARLATAAKSDLFEIVIQCERADSSIVLQEVWEKIGLPGKPVVRWMDNSRDVGFVEDWFKEDRRPRWYGHDPTPKCQLVLAWHLNDEKSEVEPSVSEAAVALLLGSSAHMRENPALKCQAWLLREIVTDAADADRALASLLGSEQVPRERIRHFWWSRLKGIAQHATLGAVKESGLKVEDHALDPAIGPQAPVARWLLQALAAKMAHFGQGAQLVALPQARRVALNIVIRDMPAANVPWKKEYDYEARLFPMFELAGLACLWTCLVLMSPDKTWGTFETVFTVVLILAFFLCLAWRLFFGPRIYTDEVWRKYG</sequence>
<feature type="transmembrane region" description="Helical" evidence="1">
    <location>
        <begin position="63"/>
        <end position="87"/>
    </location>
</feature>
<evidence type="ECO:0000256" key="1">
    <source>
        <dbReference type="SAM" id="Phobius"/>
    </source>
</evidence>
<dbReference type="RefSeq" id="WP_014971873.1">
    <property type="nucleotide sequence ID" value="NZ_CADILN010000001.1"/>
</dbReference>
<gene>
    <name evidence="2" type="ORF">LMG9964_00349</name>
</gene>
<keyword evidence="1" id="KW-0472">Membrane</keyword>
<feature type="transmembrane region" description="Helical" evidence="1">
    <location>
        <begin position="21"/>
        <end position="43"/>
    </location>
</feature>
<proteinExistence type="predicted"/>
<dbReference type="AlphaFoldDB" id="A0A6J5JZQ6"/>
<protein>
    <submittedName>
        <fullName evidence="2">Uncharacterized protein</fullName>
    </submittedName>
</protein>
<keyword evidence="1" id="KW-0812">Transmembrane</keyword>
<feature type="transmembrane region" description="Helical" evidence="1">
    <location>
        <begin position="445"/>
        <end position="464"/>
    </location>
</feature>
<keyword evidence="1" id="KW-1133">Transmembrane helix</keyword>
<evidence type="ECO:0000313" key="2">
    <source>
        <dbReference type="EMBL" id="CAB4046718.1"/>
    </source>
</evidence>
<accession>A0A6J5JZQ6</accession>
<dbReference type="GeneID" id="27799077"/>
<name>A0A6J5JZQ6_9BURK</name>
<dbReference type="Proteomes" id="UP000494102">
    <property type="component" value="Unassembled WGS sequence"/>
</dbReference>
<evidence type="ECO:0000313" key="3">
    <source>
        <dbReference type="Proteomes" id="UP000494102"/>
    </source>
</evidence>
<feature type="transmembrane region" description="Helical" evidence="1">
    <location>
        <begin position="414"/>
        <end position="433"/>
    </location>
</feature>